<dbReference type="EMBL" id="QPGB01000004">
    <property type="protein sequence ID" value="RCS57126.1"/>
    <property type="molecule type" value="Genomic_DNA"/>
</dbReference>
<dbReference type="Proteomes" id="UP000252357">
    <property type="component" value="Unassembled WGS sequence"/>
</dbReference>
<organism evidence="8 9">
    <name type="scientific">Parvibium lacunae</name>
    <dbReference type="NCBI Taxonomy" id="1888893"/>
    <lineage>
        <taxon>Bacteria</taxon>
        <taxon>Pseudomonadati</taxon>
        <taxon>Pseudomonadota</taxon>
        <taxon>Betaproteobacteria</taxon>
        <taxon>Burkholderiales</taxon>
        <taxon>Alcaligenaceae</taxon>
        <taxon>Parvibium</taxon>
    </lineage>
</organism>
<dbReference type="OrthoDB" id="337685at2"/>
<reference evidence="8 9" key="1">
    <citation type="journal article" date="2018" name="Int. J. Syst. Evol. Microbiol.">
        <title>Parvibium lacunae gen. nov., sp. nov., a new member of the family Alcaligenaceae isolated from a freshwater pond.</title>
        <authorList>
            <person name="Chen W.M."/>
            <person name="Xie P.B."/>
            <person name="Hsu M.Y."/>
            <person name="Sheu S.Y."/>
        </authorList>
    </citation>
    <scope>NUCLEOTIDE SEQUENCE [LARGE SCALE GENOMIC DNA]</scope>
    <source>
        <strain evidence="8 9">KMB9</strain>
    </source>
</reference>
<keyword evidence="4 6" id="KW-1133">Transmembrane helix</keyword>
<keyword evidence="5 6" id="KW-0472">Membrane</keyword>
<name>A0A368L0R2_9BURK</name>
<evidence type="ECO:0000313" key="9">
    <source>
        <dbReference type="Proteomes" id="UP000252357"/>
    </source>
</evidence>
<protein>
    <recommendedName>
        <fullName evidence="7">Lipid desaturase domain-containing protein</fullName>
    </recommendedName>
</protein>
<accession>A0A368L0R2</accession>
<keyword evidence="3 6" id="KW-0812">Transmembrane</keyword>
<dbReference type="PANTHER" id="PTHR48230:SF1">
    <property type="entry name" value="LIPID DESATURASE DOMAIN-CONTAINING PROTEIN"/>
    <property type="match status" value="1"/>
</dbReference>
<dbReference type="PANTHER" id="PTHR48230">
    <property type="match status" value="1"/>
</dbReference>
<sequence length="182" mass="20895">MLVIQVIVGVVIADLVSGLFHWFEDGYIHKKMPILGKWFGQVAEDNRLHHSKPRAFLSKSWWQSSADLCLAALLVLAGAAWLKVLNAGVWVFAILVANANQIHKWAHQNPKEKGWLVHSLQKLRILQTPREHGRHHTGEKDTHYCVITNFTNPVLEKMGFWKVLDWVMTKVFGLKRFNETAQ</sequence>
<evidence type="ECO:0000259" key="7">
    <source>
        <dbReference type="Pfam" id="PF10520"/>
    </source>
</evidence>
<evidence type="ECO:0000256" key="6">
    <source>
        <dbReference type="SAM" id="Phobius"/>
    </source>
</evidence>
<evidence type="ECO:0000256" key="2">
    <source>
        <dbReference type="ARBA" id="ARBA00007620"/>
    </source>
</evidence>
<evidence type="ECO:0000256" key="1">
    <source>
        <dbReference type="ARBA" id="ARBA00004141"/>
    </source>
</evidence>
<evidence type="ECO:0000256" key="3">
    <source>
        <dbReference type="ARBA" id="ARBA00022692"/>
    </source>
</evidence>
<feature type="transmembrane region" description="Helical" evidence="6">
    <location>
        <begin position="6"/>
        <end position="23"/>
    </location>
</feature>
<evidence type="ECO:0000256" key="5">
    <source>
        <dbReference type="ARBA" id="ARBA00023136"/>
    </source>
</evidence>
<comment type="similarity">
    <text evidence="2">Belongs to the fatty acid desaturase CarF family.</text>
</comment>
<dbReference type="GO" id="GO:0016020">
    <property type="term" value="C:membrane"/>
    <property type="evidence" value="ECO:0007669"/>
    <property type="project" value="UniProtKB-SubCell"/>
</dbReference>
<keyword evidence="9" id="KW-1185">Reference proteome</keyword>
<dbReference type="Pfam" id="PF10520">
    <property type="entry name" value="Lipid_desat"/>
    <property type="match status" value="1"/>
</dbReference>
<dbReference type="InterPro" id="IPR019547">
    <property type="entry name" value="Lipid_desat"/>
</dbReference>
<feature type="domain" description="Lipid desaturase" evidence="7">
    <location>
        <begin position="11"/>
        <end position="175"/>
    </location>
</feature>
<comment type="subcellular location">
    <subcellularLocation>
        <location evidence="1">Membrane</location>
        <topology evidence="1">Multi-pass membrane protein</topology>
    </subcellularLocation>
</comment>
<dbReference type="AlphaFoldDB" id="A0A368L0R2"/>
<proteinExistence type="inferred from homology"/>
<gene>
    <name evidence="8" type="ORF">DU000_10000</name>
</gene>
<comment type="caution">
    <text evidence="8">The sequence shown here is derived from an EMBL/GenBank/DDBJ whole genome shotgun (WGS) entry which is preliminary data.</text>
</comment>
<evidence type="ECO:0000256" key="4">
    <source>
        <dbReference type="ARBA" id="ARBA00022989"/>
    </source>
</evidence>
<dbReference type="InterPro" id="IPR053335">
    <property type="entry name" value="Fatty_acid_desaturase_CarF"/>
</dbReference>
<evidence type="ECO:0000313" key="8">
    <source>
        <dbReference type="EMBL" id="RCS57126.1"/>
    </source>
</evidence>
<dbReference type="RefSeq" id="WP_114403268.1">
    <property type="nucleotide sequence ID" value="NZ_QPGB01000004.1"/>
</dbReference>